<keyword evidence="1" id="KW-0732">Signal</keyword>
<dbReference type="STRING" id="1123269.NX02_26925"/>
<dbReference type="HOGENOM" id="CLU_097425_0_0_5"/>
<dbReference type="EMBL" id="CP006644">
    <property type="protein sequence ID" value="AHE56974.1"/>
    <property type="molecule type" value="Genomic_DNA"/>
</dbReference>
<protein>
    <recommendedName>
        <fullName evidence="4">Isoquinoline 1-oxidoreductase subunit</fullName>
    </recommendedName>
</protein>
<dbReference type="Proteomes" id="UP000018851">
    <property type="component" value="Chromosome"/>
</dbReference>
<dbReference type="eggNOG" id="ENOG50309KP">
    <property type="taxonomic scope" value="Bacteria"/>
</dbReference>
<evidence type="ECO:0000256" key="1">
    <source>
        <dbReference type="SAM" id="SignalP"/>
    </source>
</evidence>
<organism evidence="2 3">
    <name type="scientific">Sphingomonas sanxanigenens DSM 19645 = NX02</name>
    <dbReference type="NCBI Taxonomy" id="1123269"/>
    <lineage>
        <taxon>Bacteria</taxon>
        <taxon>Pseudomonadati</taxon>
        <taxon>Pseudomonadota</taxon>
        <taxon>Alphaproteobacteria</taxon>
        <taxon>Sphingomonadales</taxon>
        <taxon>Sphingomonadaceae</taxon>
        <taxon>Sphingomonas</taxon>
    </lineage>
</organism>
<evidence type="ECO:0000313" key="3">
    <source>
        <dbReference type="Proteomes" id="UP000018851"/>
    </source>
</evidence>
<name>W0AGF9_9SPHN</name>
<dbReference type="PATRIC" id="fig|1123269.5.peg.5280"/>
<feature type="chain" id="PRO_5004785573" description="Isoquinoline 1-oxidoreductase subunit" evidence="1">
    <location>
        <begin position="27"/>
        <end position="211"/>
    </location>
</feature>
<dbReference type="AlphaFoldDB" id="W0AGF9"/>
<dbReference type="SUPFAM" id="SSF48695">
    <property type="entry name" value="Multiheme cytochromes"/>
    <property type="match status" value="1"/>
</dbReference>
<evidence type="ECO:0008006" key="4">
    <source>
        <dbReference type="Google" id="ProtNLM"/>
    </source>
</evidence>
<evidence type="ECO:0000313" key="2">
    <source>
        <dbReference type="EMBL" id="AHE56974.1"/>
    </source>
</evidence>
<dbReference type="RefSeq" id="WP_025295069.1">
    <property type="nucleotide sequence ID" value="NZ_CP006644.1"/>
</dbReference>
<dbReference type="OrthoDB" id="656942at2"/>
<dbReference type="InterPro" id="IPR036280">
    <property type="entry name" value="Multihaem_cyt_sf"/>
</dbReference>
<gene>
    <name evidence="2" type="ORF">NX02_26925</name>
</gene>
<reference evidence="2 3" key="1">
    <citation type="submission" date="2013-07" db="EMBL/GenBank/DDBJ databases">
        <title>Completed genome of Sphingomonas sanxanigenens NX02.</title>
        <authorList>
            <person name="Ma T."/>
            <person name="Huang H."/>
            <person name="Wu M."/>
            <person name="Li X."/>
            <person name="Li G."/>
        </authorList>
    </citation>
    <scope>NUCLEOTIDE SEQUENCE [LARGE SCALE GENOMIC DNA]</scope>
    <source>
        <strain evidence="2 3">NX02</strain>
    </source>
</reference>
<dbReference type="KEGG" id="ssan:NX02_26925"/>
<accession>W0AGF9</accession>
<feature type="signal peptide" evidence="1">
    <location>
        <begin position="1"/>
        <end position="26"/>
    </location>
</feature>
<sequence>MSAAATRLLPVLAAFALGGTIAPSPAADGVSGDTLRSVESFASIRDPAKRSAALFVEAGKVIQHPRCLNCHPATRVPTQGDHLRPHVPPMVGGVSDHGAAGLPCATCHGAENQPTSSPGIKTIPGNPHWGLAPAEMAWQGRTLTQICAQVKDPRRNGGFTLQKLIPHMGEDHLVGWAWHPGEGRRPAPGTQAQFGALIKAWVESGAHCPAG</sequence>
<keyword evidence="3" id="KW-1185">Reference proteome</keyword>
<proteinExistence type="predicted"/>